<keyword evidence="3" id="KW-1185">Reference proteome</keyword>
<dbReference type="InterPro" id="IPR038740">
    <property type="entry name" value="BioF2-like_GNAT_dom"/>
</dbReference>
<dbReference type="RefSeq" id="WP_165926800.1">
    <property type="nucleotide sequence ID" value="NZ_SMAK01000002.1"/>
</dbReference>
<dbReference type="GO" id="GO:0016740">
    <property type="term" value="F:transferase activity"/>
    <property type="evidence" value="ECO:0007669"/>
    <property type="project" value="UniProtKB-KW"/>
</dbReference>
<reference evidence="2 3" key="1">
    <citation type="submission" date="2019-03" db="EMBL/GenBank/DDBJ databases">
        <title>Genomic Encyclopedia of Type Strains, Phase IV (KMG-IV): sequencing the most valuable type-strain genomes for metagenomic binning, comparative biology and taxonomic classification.</title>
        <authorList>
            <person name="Goeker M."/>
        </authorList>
    </citation>
    <scope>NUCLEOTIDE SEQUENCE [LARGE SCALE GENOMIC DNA]</scope>
    <source>
        <strain evidence="2 3">DSM 19345</strain>
    </source>
</reference>
<dbReference type="EMBL" id="SMAK01000002">
    <property type="protein sequence ID" value="TCT12789.1"/>
    <property type="molecule type" value="Genomic_DNA"/>
</dbReference>
<dbReference type="Proteomes" id="UP000295678">
    <property type="component" value="Unassembled WGS sequence"/>
</dbReference>
<sequence length="404" mass="44747">MPATMTPLPSRSADASGFRIEVAGSPEDIESTWREFERHAVGHVFQTFVWMQSWCRTVGAAYGIVPRILTGRDAAGRTSFILPMGIRKAFGARVAGWLGGKQADYHGGLFERHTLERLANDPAAFSTFLAGILAALGEIDLLHLVRQPAVLEGVANPFLALPSWLNANSAHATVLEPDWETFYRARRPSGWRRTDRKKEQALAARGPVAFVVADSTESTDRLLTTLMEQKRQGLAQLGVPDMFAPEATAAFYRDLARSSCAAGPVELSALTAGGDIAAVSYGLRHRGIYYYVLHSYDIARLADLSPGRQLMYRLMQREFEAGTRVFDFTIGDEGYKDQWCEITTALWDSELAMTAQGAVLARGYRLAEAGKRRIKTDPVLWQKAVAVRRAWLGWRGSRQPRRAA</sequence>
<feature type="domain" description="BioF2-like acetyltransferase" evidence="1">
    <location>
        <begin position="192"/>
        <end position="336"/>
    </location>
</feature>
<dbReference type="SUPFAM" id="SSF55729">
    <property type="entry name" value="Acyl-CoA N-acyltransferases (Nat)"/>
    <property type="match status" value="1"/>
</dbReference>
<gene>
    <name evidence="2" type="ORF">EDC22_102476</name>
</gene>
<evidence type="ECO:0000259" key="1">
    <source>
        <dbReference type="Pfam" id="PF13480"/>
    </source>
</evidence>
<evidence type="ECO:0000313" key="3">
    <source>
        <dbReference type="Proteomes" id="UP000295678"/>
    </source>
</evidence>
<dbReference type="Pfam" id="PF13480">
    <property type="entry name" value="Acetyltransf_6"/>
    <property type="match status" value="1"/>
</dbReference>
<organism evidence="2 3">
    <name type="scientific">Tepidamorphus gemmatus</name>
    <dbReference type="NCBI Taxonomy" id="747076"/>
    <lineage>
        <taxon>Bacteria</taxon>
        <taxon>Pseudomonadati</taxon>
        <taxon>Pseudomonadota</taxon>
        <taxon>Alphaproteobacteria</taxon>
        <taxon>Hyphomicrobiales</taxon>
        <taxon>Tepidamorphaceae</taxon>
        <taxon>Tepidamorphus</taxon>
    </lineage>
</organism>
<name>A0A4R3MFZ2_9HYPH</name>
<comment type="caution">
    <text evidence="2">The sequence shown here is derived from an EMBL/GenBank/DDBJ whole genome shotgun (WGS) entry which is preliminary data.</text>
</comment>
<accession>A0A4R3MFZ2</accession>
<keyword evidence="2" id="KW-0808">Transferase</keyword>
<dbReference type="Gene3D" id="3.40.630.30">
    <property type="match status" value="1"/>
</dbReference>
<dbReference type="InterPro" id="IPR016181">
    <property type="entry name" value="Acyl_CoA_acyltransferase"/>
</dbReference>
<dbReference type="AlphaFoldDB" id="A0A4R3MFZ2"/>
<proteinExistence type="predicted"/>
<evidence type="ECO:0000313" key="2">
    <source>
        <dbReference type="EMBL" id="TCT12789.1"/>
    </source>
</evidence>
<protein>
    <submittedName>
        <fullName evidence="2">CelD/BcsL family acetyltransferase involved in cellulose biosynthesis</fullName>
    </submittedName>
</protein>